<feature type="transmembrane region" description="Helical" evidence="1">
    <location>
        <begin position="900"/>
        <end position="925"/>
    </location>
</feature>
<dbReference type="InterPro" id="IPR001036">
    <property type="entry name" value="Acrflvin-R"/>
</dbReference>
<dbReference type="GO" id="GO:0042910">
    <property type="term" value="F:xenobiotic transmembrane transporter activity"/>
    <property type="evidence" value="ECO:0007669"/>
    <property type="project" value="TreeGrafter"/>
</dbReference>
<dbReference type="OrthoDB" id="9806532at2"/>
<evidence type="ECO:0000313" key="3">
    <source>
        <dbReference type="Proteomes" id="UP000199473"/>
    </source>
</evidence>
<feature type="transmembrane region" description="Helical" evidence="1">
    <location>
        <begin position="432"/>
        <end position="452"/>
    </location>
</feature>
<dbReference type="STRING" id="1123062.SAMN02745775_102536"/>
<feature type="transmembrane region" description="Helical" evidence="1">
    <location>
        <begin position="12"/>
        <end position="34"/>
    </location>
</feature>
<dbReference type="AlphaFoldDB" id="A0A1I3ZJ02"/>
<dbReference type="GO" id="GO:0005886">
    <property type="term" value="C:plasma membrane"/>
    <property type="evidence" value="ECO:0007669"/>
    <property type="project" value="TreeGrafter"/>
</dbReference>
<dbReference type="SUPFAM" id="SSF82693">
    <property type="entry name" value="Multidrug efflux transporter AcrB pore domain, PN1, PN2, PC1 and PC2 subdomains"/>
    <property type="match status" value="3"/>
</dbReference>
<organism evidence="2 3">
    <name type="scientific">Falsiroseomonas stagni DSM 19981</name>
    <dbReference type="NCBI Taxonomy" id="1123062"/>
    <lineage>
        <taxon>Bacteria</taxon>
        <taxon>Pseudomonadati</taxon>
        <taxon>Pseudomonadota</taxon>
        <taxon>Alphaproteobacteria</taxon>
        <taxon>Acetobacterales</taxon>
        <taxon>Roseomonadaceae</taxon>
        <taxon>Falsiroseomonas</taxon>
    </lineage>
</organism>
<feature type="transmembrane region" description="Helical" evidence="1">
    <location>
        <begin position="387"/>
        <end position="406"/>
    </location>
</feature>
<keyword evidence="1" id="KW-0472">Membrane</keyword>
<feature type="transmembrane region" description="Helical" evidence="1">
    <location>
        <begin position="946"/>
        <end position="965"/>
    </location>
</feature>
<feature type="transmembrane region" description="Helical" evidence="1">
    <location>
        <begin position="874"/>
        <end position="894"/>
    </location>
</feature>
<dbReference type="PANTHER" id="PTHR32063:SF28">
    <property type="entry name" value="BLR2861 PROTEIN"/>
    <property type="match status" value="1"/>
</dbReference>
<reference evidence="2 3" key="1">
    <citation type="submission" date="2016-10" db="EMBL/GenBank/DDBJ databases">
        <authorList>
            <person name="de Groot N.N."/>
        </authorList>
    </citation>
    <scope>NUCLEOTIDE SEQUENCE [LARGE SCALE GENOMIC DNA]</scope>
    <source>
        <strain evidence="2 3">DSM 19981</strain>
    </source>
</reference>
<keyword evidence="1" id="KW-0812">Transmembrane</keyword>
<dbReference type="InterPro" id="IPR027463">
    <property type="entry name" value="AcrB_DN_DC_subdom"/>
</dbReference>
<feature type="transmembrane region" description="Helical" evidence="1">
    <location>
        <begin position="977"/>
        <end position="1003"/>
    </location>
</feature>
<feature type="transmembrane region" description="Helical" evidence="1">
    <location>
        <begin position="335"/>
        <end position="354"/>
    </location>
</feature>
<dbReference type="Gene3D" id="3.30.2090.10">
    <property type="entry name" value="Multidrug efflux transporter AcrB TolC docking domain, DN and DC subdomains"/>
    <property type="match status" value="2"/>
</dbReference>
<dbReference type="SUPFAM" id="SSF82866">
    <property type="entry name" value="Multidrug efflux transporter AcrB transmembrane domain"/>
    <property type="match status" value="2"/>
</dbReference>
<sequence length="1023" mass="108652">MSISDLFIRRPVFAIVINLIVALVGILGLSRLAIRELPQFDLPFVSITTIYSGAAPDLVERTVTAPIEQAVSAVGGIDTIVSTSSEGSSQIQIAFRAGTNPLNAVTQVRDKVGQLANVLPTDSLAPTVAQLSLDAVPVIYLSLTDPSRSSMEITEIVSRVVRPALASVDGVAASQTLGERRYAIRVWLNPWALAAHNVTAPEVHDAIISQNLSVPSGTLERDGRKALVYTDTALLRPEQFAEVVVRRGLGDDGLVKLGDVARVEVGPESITNAIRLNGRDGVAVGVLAQSAANPLEVARAVRALVPGLRGLLPAGMTLDVVFDRSEAIEIAVKEVAETIIVAVGLVTVVILLFLGSFRSSIITLVTIPLSLLGMLGFMYAVGYSINTFTLLAMVLAIGLVVDDAIVDVENVQRHIDMGTDPVAAAFIGSREIGFAIVATTLTLAAVYLPIGLMPGLLGSLFSEFAFTLAAGVVISGFVSRTLSPAMCSRMLRAKRPGGVAVRIDNAFARLSRGYAHLLRGTLRFRWFVLLGSVAVFAGGITLMMRLPGEFAPADDPGYVIVEFTAPSDATTYYMDELAARVDAAFATVPERRGTMIMNGMSSPTSGLGLLLLKPWSEREATSVEIGARIMPVLNRIAGARFTLLDPNPLAGGNVAPVQFVVRTTGNYEDLSQVMTRLHDFARRHPAFSSPALDLDLNTRRIDVVIDRPLAAVVGIDIMRIGQTINTFLGGQQAGNFGWEGQQYKVLLQIEEQDRRDSDIVNNIYLRSAAGDVVPLSYVVSQRETVGASTLPRFQQLRAARITATLAPGWSLSEALAALEGEAARILPPGYQVDYDGPSRALKQADASVGIVFLLALGFIFLTLAAQFESFRDPFIVLSVVPLAMVGAALGLLAVNGSLNAYSFIGLVTLIGLVAKGGILITEFANQLRDEGRDLHEAIVEAAATRLRPILMTTVATILGAVPLLLTVGPGARSREDLGAVVVGGMVFGTVVSLFVVPACYVVMSRKVRKPLVTPPPVGGGTHG</sequence>
<feature type="transmembrane region" description="Helical" evidence="1">
    <location>
        <begin position="361"/>
        <end position="381"/>
    </location>
</feature>
<gene>
    <name evidence="2" type="ORF">SAMN02745775_102536</name>
</gene>
<dbReference type="Gene3D" id="3.30.70.1320">
    <property type="entry name" value="Multidrug efflux transporter AcrB pore domain like"/>
    <property type="match status" value="1"/>
</dbReference>
<keyword evidence="1" id="KW-1133">Transmembrane helix</keyword>
<feature type="transmembrane region" description="Helical" evidence="1">
    <location>
        <begin position="526"/>
        <end position="546"/>
    </location>
</feature>
<feature type="transmembrane region" description="Helical" evidence="1">
    <location>
        <begin position="846"/>
        <end position="867"/>
    </location>
</feature>
<keyword evidence="3" id="KW-1185">Reference proteome</keyword>
<dbReference type="PRINTS" id="PR00702">
    <property type="entry name" value="ACRIFLAVINRP"/>
</dbReference>
<dbReference type="Gene3D" id="1.20.1640.10">
    <property type="entry name" value="Multidrug efflux transporter AcrB transmembrane domain"/>
    <property type="match status" value="2"/>
</dbReference>
<dbReference type="PANTHER" id="PTHR32063">
    <property type="match status" value="1"/>
</dbReference>
<dbReference type="SUPFAM" id="SSF82714">
    <property type="entry name" value="Multidrug efflux transporter AcrB TolC docking domain, DN and DC subdomains"/>
    <property type="match status" value="2"/>
</dbReference>
<evidence type="ECO:0000256" key="1">
    <source>
        <dbReference type="SAM" id="Phobius"/>
    </source>
</evidence>
<name>A0A1I3ZJ02_9PROT</name>
<dbReference type="Proteomes" id="UP000199473">
    <property type="component" value="Unassembled WGS sequence"/>
</dbReference>
<dbReference type="RefSeq" id="WP_092958689.1">
    <property type="nucleotide sequence ID" value="NZ_FOSQ01000002.1"/>
</dbReference>
<accession>A0A1I3ZJ02</accession>
<evidence type="ECO:0000313" key="2">
    <source>
        <dbReference type="EMBL" id="SFK44025.1"/>
    </source>
</evidence>
<proteinExistence type="predicted"/>
<protein>
    <submittedName>
        <fullName evidence="2">Multidrug efflux pump</fullName>
    </submittedName>
</protein>
<dbReference type="EMBL" id="FOSQ01000002">
    <property type="protein sequence ID" value="SFK44025.1"/>
    <property type="molecule type" value="Genomic_DNA"/>
</dbReference>
<dbReference type="Gene3D" id="3.30.70.1440">
    <property type="entry name" value="Multidrug efflux transporter AcrB pore domain"/>
    <property type="match status" value="1"/>
</dbReference>
<dbReference type="Gene3D" id="3.30.70.1430">
    <property type="entry name" value="Multidrug efflux transporter AcrB pore domain"/>
    <property type="match status" value="2"/>
</dbReference>
<feature type="transmembrane region" description="Helical" evidence="1">
    <location>
        <begin position="464"/>
        <end position="482"/>
    </location>
</feature>
<dbReference type="Pfam" id="PF00873">
    <property type="entry name" value="ACR_tran"/>
    <property type="match status" value="1"/>
</dbReference>